<name>A0ABT1AAI6_9PSEU</name>
<feature type="transmembrane region" description="Helical" evidence="1">
    <location>
        <begin position="133"/>
        <end position="155"/>
    </location>
</feature>
<dbReference type="RefSeq" id="WP_252444542.1">
    <property type="nucleotide sequence ID" value="NZ_JAGSOV010000069.1"/>
</dbReference>
<evidence type="ECO:0000313" key="2">
    <source>
        <dbReference type="EMBL" id="MCO1659659.1"/>
    </source>
</evidence>
<keyword evidence="1" id="KW-1133">Transmembrane helix</keyword>
<evidence type="ECO:0000256" key="1">
    <source>
        <dbReference type="SAM" id="Phobius"/>
    </source>
</evidence>
<keyword evidence="1" id="KW-0472">Membrane</keyword>
<feature type="transmembrane region" description="Helical" evidence="1">
    <location>
        <begin position="106"/>
        <end position="127"/>
    </location>
</feature>
<comment type="caution">
    <text evidence="2">The sequence shown here is derived from an EMBL/GenBank/DDBJ whole genome shotgun (WGS) entry which is preliminary data.</text>
</comment>
<evidence type="ECO:0000313" key="3">
    <source>
        <dbReference type="Proteomes" id="UP001165283"/>
    </source>
</evidence>
<reference evidence="2" key="1">
    <citation type="submission" date="2021-04" db="EMBL/GenBank/DDBJ databases">
        <title>Pseudonocardia sp. nov., isolated from sandy soil of mangrove forest.</title>
        <authorList>
            <person name="Zan Z."/>
            <person name="Huang R."/>
            <person name="Liu W."/>
        </authorList>
    </citation>
    <scope>NUCLEOTIDE SEQUENCE</scope>
    <source>
        <strain evidence="2">S2-4</strain>
    </source>
</reference>
<proteinExistence type="predicted"/>
<dbReference type="InterPro" id="IPR045382">
    <property type="entry name" value="DUF6529"/>
</dbReference>
<feature type="transmembrane region" description="Helical" evidence="1">
    <location>
        <begin position="60"/>
        <end position="85"/>
    </location>
</feature>
<gene>
    <name evidence="2" type="ORF">KDL28_31770</name>
</gene>
<dbReference type="EMBL" id="JAGSOV010000069">
    <property type="protein sequence ID" value="MCO1659659.1"/>
    <property type="molecule type" value="Genomic_DNA"/>
</dbReference>
<sequence length="194" mass="20381">MSYSDPVTEPIRVVRGSSGTAMLLVATAVGIAVSVGLGVYGRLHEPTGSAINIAGFSSGLAAKAWLASLAFLLAIVQLVSAMVMYGRFPGVRRAPSWIGGLHRWSGRVAVLVTVPVAVHCLYALGFADYEPRVLAHSILGCFFYGAFATKMIVVGARQAPGWALPVVGGLVFTGLTGLWLTSSLWFFGTSGFVF</sequence>
<protein>
    <submittedName>
        <fullName evidence="2">Uncharacterized protein</fullName>
    </submittedName>
</protein>
<keyword evidence="3" id="KW-1185">Reference proteome</keyword>
<keyword evidence="1" id="KW-0812">Transmembrane</keyword>
<feature type="transmembrane region" description="Helical" evidence="1">
    <location>
        <begin position="162"/>
        <end position="187"/>
    </location>
</feature>
<feature type="transmembrane region" description="Helical" evidence="1">
    <location>
        <begin position="21"/>
        <end position="40"/>
    </location>
</feature>
<organism evidence="2 3">
    <name type="scientific">Pseudonocardia humida</name>
    <dbReference type="NCBI Taxonomy" id="2800819"/>
    <lineage>
        <taxon>Bacteria</taxon>
        <taxon>Bacillati</taxon>
        <taxon>Actinomycetota</taxon>
        <taxon>Actinomycetes</taxon>
        <taxon>Pseudonocardiales</taxon>
        <taxon>Pseudonocardiaceae</taxon>
        <taxon>Pseudonocardia</taxon>
    </lineage>
</organism>
<dbReference type="Pfam" id="PF20139">
    <property type="entry name" value="DUF6529"/>
    <property type="match status" value="1"/>
</dbReference>
<accession>A0ABT1AAI6</accession>
<dbReference type="Proteomes" id="UP001165283">
    <property type="component" value="Unassembled WGS sequence"/>
</dbReference>